<dbReference type="Proteomes" id="UP000008370">
    <property type="component" value="Unassembled WGS sequence"/>
</dbReference>
<dbReference type="Gene3D" id="3.30.420.10">
    <property type="entry name" value="Ribonuclease H-like superfamily/Ribonuclease H"/>
    <property type="match status" value="1"/>
</dbReference>
<accession>K5WN46</accession>
<sequence>MDASSASCPTRPRVSVCDDAAVVVEAIKALQPYSCIACDCEGLSLGEMGGSLSLIALGGIPASEADSIQVYLFDAIKLGKDGLQPVFELLRSPGHKKIVFDGRMDWSELYHRYGGVELAPVLDLQLADVESRAVRGGGEDEQLARLSPYCHRNEVQSQRNSYRLVHRLSGLSGCLAEHGVSADAKLSKSAKSFNHSVWDRRPLTQGCAEYAAMDITLIAQLYTAFVAKGYVDEAKLLEQSARYVSLNKDGLPRAGGGHSLLPLEITSVPSLFESRLTCNKCSRVLSDICFSKTGRRLVKQRYCWVCRAVNVHDARQEAICRNYDSDY</sequence>
<dbReference type="KEGG" id="pco:PHACADRAFT_127582"/>
<gene>
    <name evidence="2" type="ORF">PHACADRAFT_127582</name>
</gene>
<dbReference type="EMBL" id="JH930476">
    <property type="protein sequence ID" value="EKM51747.1"/>
    <property type="molecule type" value="Genomic_DNA"/>
</dbReference>
<dbReference type="InterPro" id="IPR002562">
    <property type="entry name" value="3'-5'_exonuclease_dom"/>
</dbReference>
<dbReference type="HOGENOM" id="CLU_072637_1_0_1"/>
<dbReference type="InParanoid" id="K5WN46"/>
<evidence type="ECO:0000313" key="2">
    <source>
        <dbReference type="EMBL" id="EKM51747.1"/>
    </source>
</evidence>
<keyword evidence="3" id="KW-1185">Reference proteome</keyword>
<proteinExistence type="predicted"/>
<dbReference type="OrthoDB" id="26838at2759"/>
<protein>
    <recommendedName>
        <fullName evidence="1">3'-5' exonuclease domain-containing protein</fullName>
    </recommendedName>
</protein>
<dbReference type="PANTHER" id="PTHR43040">
    <property type="entry name" value="RIBONUCLEASE D"/>
    <property type="match status" value="1"/>
</dbReference>
<name>K5WN46_PHACS</name>
<reference evidence="2 3" key="1">
    <citation type="journal article" date="2012" name="BMC Genomics">
        <title>Comparative genomics of the white-rot fungi, Phanerochaete carnosa and P. chrysosporium, to elucidate the genetic basis of the distinct wood types they colonize.</title>
        <authorList>
            <person name="Suzuki H."/>
            <person name="MacDonald J."/>
            <person name="Syed K."/>
            <person name="Salamov A."/>
            <person name="Hori C."/>
            <person name="Aerts A."/>
            <person name="Henrissat B."/>
            <person name="Wiebenga A."/>
            <person name="vanKuyk P.A."/>
            <person name="Barry K."/>
            <person name="Lindquist E."/>
            <person name="LaButti K."/>
            <person name="Lapidus A."/>
            <person name="Lucas S."/>
            <person name="Coutinho P."/>
            <person name="Gong Y."/>
            <person name="Samejima M."/>
            <person name="Mahadevan R."/>
            <person name="Abou-Zaid M."/>
            <person name="de Vries R.P."/>
            <person name="Igarashi K."/>
            <person name="Yadav J.S."/>
            <person name="Grigoriev I.V."/>
            <person name="Master E.R."/>
        </authorList>
    </citation>
    <scope>NUCLEOTIDE SEQUENCE [LARGE SCALE GENOMIC DNA]</scope>
    <source>
        <strain evidence="2 3">HHB-10118-sp</strain>
    </source>
</reference>
<dbReference type="InterPro" id="IPR012337">
    <property type="entry name" value="RNaseH-like_sf"/>
</dbReference>
<dbReference type="GeneID" id="18908085"/>
<dbReference type="SUPFAM" id="SSF53098">
    <property type="entry name" value="Ribonuclease H-like"/>
    <property type="match status" value="1"/>
</dbReference>
<dbReference type="GO" id="GO:0003676">
    <property type="term" value="F:nucleic acid binding"/>
    <property type="evidence" value="ECO:0007669"/>
    <property type="project" value="InterPro"/>
</dbReference>
<dbReference type="GO" id="GO:0006139">
    <property type="term" value="P:nucleobase-containing compound metabolic process"/>
    <property type="evidence" value="ECO:0007669"/>
    <property type="project" value="InterPro"/>
</dbReference>
<evidence type="ECO:0000313" key="3">
    <source>
        <dbReference type="Proteomes" id="UP000008370"/>
    </source>
</evidence>
<feature type="domain" description="3'-5' exonuclease" evidence="1">
    <location>
        <begin position="18"/>
        <end position="226"/>
    </location>
</feature>
<organism evidence="2 3">
    <name type="scientific">Phanerochaete carnosa (strain HHB-10118-sp)</name>
    <name type="common">White-rot fungus</name>
    <name type="synonym">Peniophora carnosa</name>
    <dbReference type="NCBI Taxonomy" id="650164"/>
    <lineage>
        <taxon>Eukaryota</taxon>
        <taxon>Fungi</taxon>
        <taxon>Dikarya</taxon>
        <taxon>Basidiomycota</taxon>
        <taxon>Agaricomycotina</taxon>
        <taxon>Agaricomycetes</taxon>
        <taxon>Polyporales</taxon>
        <taxon>Phanerochaetaceae</taxon>
        <taxon>Phanerochaete</taxon>
    </lineage>
</organism>
<dbReference type="PANTHER" id="PTHR43040:SF1">
    <property type="entry name" value="RIBONUCLEASE D"/>
    <property type="match status" value="1"/>
</dbReference>
<dbReference type="RefSeq" id="XP_007399547.1">
    <property type="nucleotide sequence ID" value="XM_007399485.1"/>
</dbReference>
<evidence type="ECO:0000259" key="1">
    <source>
        <dbReference type="Pfam" id="PF01612"/>
    </source>
</evidence>
<dbReference type="InterPro" id="IPR036397">
    <property type="entry name" value="RNaseH_sf"/>
</dbReference>
<dbReference type="GO" id="GO:0008408">
    <property type="term" value="F:3'-5' exonuclease activity"/>
    <property type="evidence" value="ECO:0007669"/>
    <property type="project" value="InterPro"/>
</dbReference>
<dbReference type="Pfam" id="PF01612">
    <property type="entry name" value="DNA_pol_A_exo1"/>
    <property type="match status" value="1"/>
</dbReference>
<dbReference type="AlphaFoldDB" id="K5WN46"/>